<proteinExistence type="inferred from homology"/>
<dbReference type="InterPro" id="IPR001405">
    <property type="entry name" value="UPF0758"/>
</dbReference>
<evidence type="ECO:0000313" key="8">
    <source>
        <dbReference type="EMBL" id="MBI2877384.1"/>
    </source>
</evidence>
<organism evidence="8 9">
    <name type="scientific">Tectimicrobiota bacterium</name>
    <dbReference type="NCBI Taxonomy" id="2528274"/>
    <lineage>
        <taxon>Bacteria</taxon>
        <taxon>Pseudomonadati</taxon>
        <taxon>Nitrospinota/Tectimicrobiota group</taxon>
        <taxon>Candidatus Tectimicrobiota</taxon>
    </lineage>
</organism>
<evidence type="ECO:0000259" key="7">
    <source>
        <dbReference type="PROSITE" id="PS50249"/>
    </source>
</evidence>
<dbReference type="InterPro" id="IPR025657">
    <property type="entry name" value="RadC_JAB"/>
</dbReference>
<dbReference type="GO" id="GO:0006508">
    <property type="term" value="P:proteolysis"/>
    <property type="evidence" value="ECO:0007669"/>
    <property type="project" value="UniProtKB-KW"/>
</dbReference>
<evidence type="ECO:0000256" key="5">
    <source>
        <dbReference type="ARBA" id="ARBA00023049"/>
    </source>
</evidence>
<dbReference type="NCBIfam" id="TIGR00608">
    <property type="entry name" value="radc"/>
    <property type="match status" value="1"/>
</dbReference>
<dbReference type="InterPro" id="IPR037518">
    <property type="entry name" value="MPN"/>
</dbReference>
<dbReference type="AlphaFoldDB" id="A0A932CQE3"/>
<evidence type="ECO:0000256" key="3">
    <source>
        <dbReference type="ARBA" id="ARBA00022801"/>
    </source>
</evidence>
<dbReference type="Pfam" id="PF04002">
    <property type="entry name" value="RadC"/>
    <property type="match status" value="1"/>
</dbReference>
<dbReference type="PANTHER" id="PTHR30471">
    <property type="entry name" value="DNA REPAIR PROTEIN RADC"/>
    <property type="match status" value="1"/>
</dbReference>
<protein>
    <submittedName>
        <fullName evidence="8">DNA repair protein RadC</fullName>
    </submittedName>
</protein>
<dbReference type="PROSITE" id="PS01302">
    <property type="entry name" value="UPF0758"/>
    <property type="match status" value="1"/>
</dbReference>
<dbReference type="Gene3D" id="1.10.150.20">
    <property type="entry name" value="5' to 3' exonuclease, C-terminal subdomain"/>
    <property type="match status" value="1"/>
</dbReference>
<reference evidence="8" key="1">
    <citation type="submission" date="2020-07" db="EMBL/GenBank/DDBJ databases">
        <title>Huge and variable diversity of episymbiotic CPR bacteria and DPANN archaea in groundwater ecosystems.</title>
        <authorList>
            <person name="He C.Y."/>
            <person name="Keren R."/>
            <person name="Whittaker M."/>
            <person name="Farag I.F."/>
            <person name="Doudna J."/>
            <person name="Cate J.H.D."/>
            <person name="Banfield J.F."/>
        </authorList>
    </citation>
    <scope>NUCLEOTIDE SEQUENCE</scope>
    <source>
        <strain evidence="8">NC_groundwater_672_Ag_B-0.1um_62_36</strain>
    </source>
</reference>
<evidence type="ECO:0000256" key="1">
    <source>
        <dbReference type="ARBA" id="ARBA00022670"/>
    </source>
</evidence>
<dbReference type="PROSITE" id="PS50249">
    <property type="entry name" value="MPN"/>
    <property type="match status" value="1"/>
</dbReference>
<accession>A0A932CQE3</accession>
<keyword evidence="2" id="KW-0479">Metal-binding</keyword>
<feature type="domain" description="MPN" evidence="7">
    <location>
        <begin position="104"/>
        <end position="226"/>
    </location>
</feature>
<keyword evidence="3" id="KW-0378">Hydrolase</keyword>
<dbReference type="EMBL" id="JACPRF010000332">
    <property type="protein sequence ID" value="MBI2877384.1"/>
    <property type="molecule type" value="Genomic_DNA"/>
</dbReference>
<dbReference type="GO" id="GO:0008237">
    <property type="term" value="F:metallopeptidase activity"/>
    <property type="evidence" value="ECO:0007669"/>
    <property type="project" value="UniProtKB-KW"/>
</dbReference>
<gene>
    <name evidence="8" type="primary">radC</name>
    <name evidence="8" type="ORF">HYY20_10925</name>
</gene>
<comment type="similarity">
    <text evidence="6">Belongs to the UPF0758 family.</text>
</comment>
<evidence type="ECO:0000256" key="2">
    <source>
        <dbReference type="ARBA" id="ARBA00022723"/>
    </source>
</evidence>
<keyword evidence="5" id="KW-0482">Metalloprotease</keyword>
<evidence type="ECO:0000256" key="6">
    <source>
        <dbReference type="RuleBase" id="RU003797"/>
    </source>
</evidence>
<dbReference type="NCBIfam" id="NF000642">
    <property type="entry name" value="PRK00024.1"/>
    <property type="match status" value="1"/>
</dbReference>
<evidence type="ECO:0000256" key="4">
    <source>
        <dbReference type="ARBA" id="ARBA00022833"/>
    </source>
</evidence>
<dbReference type="Pfam" id="PF20582">
    <property type="entry name" value="UPF0758_N"/>
    <property type="match status" value="1"/>
</dbReference>
<dbReference type="PANTHER" id="PTHR30471:SF3">
    <property type="entry name" value="UPF0758 PROTEIN YEES-RELATED"/>
    <property type="match status" value="1"/>
</dbReference>
<dbReference type="CDD" id="cd08071">
    <property type="entry name" value="MPN_DUF2466"/>
    <property type="match status" value="1"/>
</dbReference>
<dbReference type="Proteomes" id="UP000769766">
    <property type="component" value="Unassembled WGS sequence"/>
</dbReference>
<dbReference type="GO" id="GO:0046872">
    <property type="term" value="F:metal ion binding"/>
    <property type="evidence" value="ECO:0007669"/>
    <property type="project" value="UniProtKB-KW"/>
</dbReference>
<evidence type="ECO:0000313" key="9">
    <source>
        <dbReference type="Proteomes" id="UP000769766"/>
    </source>
</evidence>
<sequence>MADEPHYLEHRRRLRERFQKASADGLHDYELLELLLTYAIPRKDIKPIAKDLLKRFGGLSGVLDASQKELEAVPGLGSISATLIRLVKELCGAYLAERMKQRDVLSSPQAVADFARLKLAGLPHEAFMVIHLNAKNEVIEHEIIHEGTIGRALIYPRRVIEAALAHHAAGLILVHNHPSGHPEPSEEDQRLTRTIAEATRTVDVRVVDHIIIGKDGYFSFEEEHLLPRLGP</sequence>
<keyword evidence="4" id="KW-0862">Zinc</keyword>
<dbReference type="InterPro" id="IPR020891">
    <property type="entry name" value="UPF0758_CS"/>
</dbReference>
<dbReference type="SUPFAM" id="SSF47781">
    <property type="entry name" value="RuvA domain 2-like"/>
    <property type="match status" value="1"/>
</dbReference>
<name>A0A932CQE3_UNCTE</name>
<dbReference type="InterPro" id="IPR046778">
    <property type="entry name" value="UPF0758_N"/>
</dbReference>
<comment type="caution">
    <text evidence="8">The sequence shown here is derived from an EMBL/GenBank/DDBJ whole genome shotgun (WGS) entry which is preliminary data.</text>
</comment>
<dbReference type="InterPro" id="IPR010994">
    <property type="entry name" value="RuvA_2-like"/>
</dbReference>
<dbReference type="Gene3D" id="3.40.140.10">
    <property type="entry name" value="Cytidine Deaminase, domain 2"/>
    <property type="match status" value="1"/>
</dbReference>
<keyword evidence="1" id="KW-0645">Protease</keyword>